<evidence type="ECO:0000256" key="1">
    <source>
        <dbReference type="ARBA" id="ARBA00001946"/>
    </source>
</evidence>
<dbReference type="InterPro" id="IPR006073">
    <property type="entry name" value="GTP-bd"/>
</dbReference>
<keyword evidence="6" id="KW-0460">Magnesium</keyword>
<evidence type="ECO:0000256" key="4">
    <source>
        <dbReference type="ARBA" id="ARBA00022723"/>
    </source>
</evidence>
<keyword evidence="8 10" id="KW-0717">Septation</keyword>
<evidence type="ECO:0000256" key="10">
    <source>
        <dbReference type="HAMAP-Rule" id="MF_00321"/>
    </source>
</evidence>
<comment type="function">
    <text evidence="10">Necessary for normal cell division and for the maintenance of normal septation.</text>
</comment>
<dbReference type="Gene3D" id="3.40.50.300">
    <property type="entry name" value="P-loop containing nucleotide triphosphate hydrolases"/>
    <property type="match status" value="1"/>
</dbReference>
<dbReference type="InterPro" id="IPR019987">
    <property type="entry name" value="GTP-bd_ribosome_bio_YsxC"/>
</dbReference>
<dbReference type="CDD" id="cd01876">
    <property type="entry name" value="YihA_EngB"/>
    <property type="match status" value="1"/>
</dbReference>
<keyword evidence="3 10" id="KW-0132">Cell division</keyword>
<dbReference type="EMBL" id="JANCLT010000001">
    <property type="protein sequence ID" value="MCP8967338.1"/>
    <property type="molecule type" value="Genomic_DNA"/>
</dbReference>
<dbReference type="InterPro" id="IPR027417">
    <property type="entry name" value="P-loop_NTPase"/>
</dbReference>
<evidence type="ECO:0000313" key="12">
    <source>
        <dbReference type="EMBL" id="MCP8967338.1"/>
    </source>
</evidence>
<dbReference type="AlphaFoldDB" id="A0AA41X535"/>
<dbReference type="HAMAP" id="MF_00321">
    <property type="entry name" value="GTPase_EngB"/>
    <property type="match status" value="1"/>
</dbReference>
<dbReference type="InterPro" id="IPR005225">
    <property type="entry name" value="Small_GTP-bd"/>
</dbReference>
<evidence type="ECO:0000256" key="2">
    <source>
        <dbReference type="ARBA" id="ARBA00009638"/>
    </source>
</evidence>
<accession>A0AA41X535</accession>
<keyword evidence="13" id="KW-1185">Reference proteome</keyword>
<dbReference type="PROSITE" id="PS51706">
    <property type="entry name" value="G_ENGB"/>
    <property type="match status" value="1"/>
</dbReference>
<evidence type="ECO:0000256" key="7">
    <source>
        <dbReference type="ARBA" id="ARBA00023134"/>
    </source>
</evidence>
<evidence type="ECO:0000259" key="11">
    <source>
        <dbReference type="PROSITE" id="PS51706"/>
    </source>
</evidence>
<sequence length="201" mass="22487">MKVTKADIVISAVKPAQYPEGNLPEIALAGRSNVGKSSFINKILNRKSLARISSKPGKTQTLNFFLINDIIHFVDVPGYGYAKVSKTEREAWGKMIETYFTTREQLKATVLVVDLRHEPTNDDVMMYNFLKHYEIPVIVVATKADKIPKGKWQKHLKVVKEALDIAEGDEIVLFSSETGLGKDEAWKAIYRFAGLGNNTTS</sequence>
<comment type="similarity">
    <text evidence="2 10">Belongs to the TRAFAC class TrmE-Era-EngA-EngB-Septin-like GTPase superfamily. EngB GTPase family.</text>
</comment>
<dbReference type="RefSeq" id="WP_254756875.1">
    <property type="nucleotide sequence ID" value="NZ_JANCLT010000001.1"/>
</dbReference>
<keyword evidence="4" id="KW-0479">Metal-binding</keyword>
<dbReference type="PANTHER" id="PTHR11649:SF13">
    <property type="entry name" value="ENGB-TYPE G DOMAIN-CONTAINING PROTEIN"/>
    <property type="match status" value="1"/>
</dbReference>
<organism evidence="12 13">
    <name type="scientific">Ectobacillus ponti</name>
    <dbReference type="NCBI Taxonomy" id="2961894"/>
    <lineage>
        <taxon>Bacteria</taxon>
        <taxon>Bacillati</taxon>
        <taxon>Bacillota</taxon>
        <taxon>Bacilli</taxon>
        <taxon>Bacillales</taxon>
        <taxon>Bacillaceae</taxon>
        <taxon>Ectobacillus</taxon>
    </lineage>
</organism>
<gene>
    <name evidence="12" type="primary">yihA</name>
    <name evidence="10" type="synonym">engB</name>
    <name evidence="12" type="ORF">NK662_02135</name>
</gene>
<evidence type="ECO:0000256" key="3">
    <source>
        <dbReference type="ARBA" id="ARBA00022618"/>
    </source>
</evidence>
<dbReference type="InterPro" id="IPR030393">
    <property type="entry name" value="G_ENGB_dom"/>
</dbReference>
<dbReference type="PANTHER" id="PTHR11649">
    <property type="entry name" value="MSS1/TRME-RELATED GTP-BINDING PROTEIN"/>
    <property type="match status" value="1"/>
</dbReference>
<feature type="domain" description="EngB-type G" evidence="11">
    <location>
        <begin position="22"/>
        <end position="195"/>
    </location>
</feature>
<name>A0AA41X535_9BACI</name>
<comment type="cofactor">
    <cofactor evidence="1">
        <name>Mg(2+)</name>
        <dbReference type="ChEBI" id="CHEBI:18420"/>
    </cofactor>
</comment>
<dbReference type="NCBIfam" id="TIGR03598">
    <property type="entry name" value="GTPase_YsxC"/>
    <property type="match status" value="1"/>
</dbReference>
<keyword evidence="9 10" id="KW-0131">Cell cycle</keyword>
<proteinExistence type="inferred from homology"/>
<dbReference type="Proteomes" id="UP001156102">
    <property type="component" value="Unassembled WGS sequence"/>
</dbReference>
<keyword evidence="5 10" id="KW-0547">Nucleotide-binding</keyword>
<dbReference type="GO" id="GO:0005829">
    <property type="term" value="C:cytosol"/>
    <property type="evidence" value="ECO:0007669"/>
    <property type="project" value="TreeGrafter"/>
</dbReference>
<comment type="caution">
    <text evidence="12">The sequence shown here is derived from an EMBL/GenBank/DDBJ whole genome shotgun (WGS) entry which is preliminary data.</text>
</comment>
<evidence type="ECO:0000313" key="13">
    <source>
        <dbReference type="Proteomes" id="UP001156102"/>
    </source>
</evidence>
<dbReference type="NCBIfam" id="TIGR00231">
    <property type="entry name" value="small_GTP"/>
    <property type="match status" value="1"/>
</dbReference>
<keyword evidence="7 10" id="KW-0342">GTP-binding</keyword>
<protein>
    <recommendedName>
        <fullName evidence="10">Probable GTP-binding protein EngB</fullName>
    </recommendedName>
</protein>
<evidence type="ECO:0000256" key="9">
    <source>
        <dbReference type="ARBA" id="ARBA00023306"/>
    </source>
</evidence>
<dbReference type="SUPFAM" id="SSF52540">
    <property type="entry name" value="P-loop containing nucleoside triphosphate hydrolases"/>
    <property type="match status" value="1"/>
</dbReference>
<dbReference type="GO" id="GO:0046872">
    <property type="term" value="F:metal ion binding"/>
    <property type="evidence" value="ECO:0007669"/>
    <property type="project" value="UniProtKB-KW"/>
</dbReference>
<reference evidence="12" key="1">
    <citation type="submission" date="2022-07" db="EMBL/GenBank/DDBJ databases">
        <authorList>
            <person name="Li W.-J."/>
            <person name="Deng Q.-Q."/>
        </authorList>
    </citation>
    <scope>NUCLEOTIDE SEQUENCE</scope>
    <source>
        <strain evidence="12">SYSU M60031</strain>
    </source>
</reference>
<evidence type="ECO:0000256" key="8">
    <source>
        <dbReference type="ARBA" id="ARBA00023210"/>
    </source>
</evidence>
<evidence type="ECO:0000256" key="5">
    <source>
        <dbReference type="ARBA" id="ARBA00022741"/>
    </source>
</evidence>
<dbReference type="GO" id="GO:0005525">
    <property type="term" value="F:GTP binding"/>
    <property type="evidence" value="ECO:0007669"/>
    <property type="project" value="UniProtKB-UniRule"/>
</dbReference>
<evidence type="ECO:0000256" key="6">
    <source>
        <dbReference type="ARBA" id="ARBA00022842"/>
    </source>
</evidence>
<dbReference type="Pfam" id="PF01926">
    <property type="entry name" value="MMR_HSR1"/>
    <property type="match status" value="1"/>
</dbReference>
<dbReference type="FunFam" id="3.40.50.300:FF:000098">
    <property type="entry name" value="Probable GTP-binding protein EngB"/>
    <property type="match status" value="1"/>
</dbReference>
<dbReference type="GO" id="GO:0000917">
    <property type="term" value="P:division septum assembly"/>
    <property type="evidence" value="ECO:0007669"/>
    <property type="project" value="UniProtKB-KW"/>
</dbReference>